<dbReference type="InterPro" id="IPR051957">
    <property type="entry name" value="CRISP-LCCL_domain"/>
</dbReference>
<dbReference type="RefSeq" id="XP_019490373.1">
    <property type="nucleotide sequence ID" value="XM_019634828.1"/>
</dbReference>
<dbReference type="Gene3D" id="2.170.130.20">
    <property type="entry name" value="LCCL-like domain"/>
    <property type="match status" value="1"/>
</dbReference>
<dbReference type="CTD" id="83716"/>
<name>A0A8B7QRL6_HIPAR</name>
<dbReference type="PANTHER" id="PTHR31331">
    <property type="entry name" value="LCCL DOMAIN PROTEIN (AFU_ORTHOLOGUE AFUA_5G08630)"/>
    <property type="match status" value="1"/>
</dbReference>
<dbReference type="InterPro" id="IPR014044">
    <property type="entry name" value="CAP_dom"/>
</dbReference>
<keyword evidence="4" id="KW-0677">Repeat</keyword>
<dbReference type="Gene3D" id="3.40.33.10">
    <property type="entry name" value="CAP"/>
    <property type="match status" value="1"/>
</dbReference>
<feature type="signal peptide" evidence="6">
    <location>
        <begin position="1"/>
        <end position="22"/>
    </location>
</feature>
<dbReference type="SMART" id="SM00198">
    <property type="entry name" value="SCP"/>
    <property type="match status" value="1"/>
</dbReference>
<accession>A0A8B7QRL6</accession>
<dbReference type="InterPro" id="IPR001283">
    <property type="entry name" value="CRISP-related"/>
</dbReference>
<evidence type="ECO:0000256" key="6">
    <source>
        <dbReference type="SAM" id="SignalP"/>
    </source>
</evidence>
<dbReference type="Pfam" id="PF03815">
    <property type="entry name" value="LCCL"/>
    <property type="match status" value="2"/>
</dbReference>
<dbReference type="Pfam" id="PF00188">
    <property type="entry name" value="CAP"/>
    <property type="match status" value="1"/>
</dbReference>
<organism evidence="8 9">
    <name type="scientific">Hipposideros armiger</name>
    <name type="common">Great Himalayan leaf-nosed bat</name>
    <dbReference type="NCBI Taxonomy" id="186990"/>
    <lineage>
        <taxon>Eukaryota</taxon>
        <taxon>Metazoa</taxon>
        <taxon>Chordata</taxon>
        <taxon>Craniata</taxon>
        <taxon>Vertebrata</taxon>
        <taxon>Euteleostomi</taxon>
        <taxon>Mammalia</taxon>
        <taxon>Eutheria</taxon>
        <taxon>Laurasiatheria</taxon>
        <taxon>Chiroptera</taxon>
        <taxon>Yinpterochiroptera</taxon>
        <taxon>Rhinolophoidea</taxon>
        <taxon>Hipposideridae</taxon>
        <taxon>Hipposideros</taxon>
    </lineage>
</organism>
<dbReference type="FunFam" id="3.40.33.10:FF:000001">
    <property type="entry name" value="Cysteine-rich secretory protein LCCL domain containing 1"/>
    <property type="match status" value="1"/>
</dbReference>
<keyword evidence="2" id="KW-0964">Secreted</keyword>
<dbReference type="InterPro" id="IPR004043">
    <property type="entry name" value="LCCL"/>
</dbReference>
<proteinExistence type="predicted"/>
<keyword evidence="8" id="KW-1185">Reference proteome</keyword>
<dbReference type="KEGG" id="hai:109378435"/>
<evidence type="ECO:0000256" key="5">
    <source>
        <dbReference type="ARBA" id="ARBA00023157"/>
    </source>
</evidence>
<evidence type="ECO:0000313" key="8">
    <source>
        <dbReference type="Proteomes" id="UP000694851"/>
    </source>
</evidence>
<sequence>MSCILNSLLPLGLVLLVCGAQGLFLPNVTHLERLLSKYQQDEPHSRGRRAIPRSDKEEIVMLHNKLRGQVYPPASNMEYMTWDEELAKSAAAWAHECIWEHGPTSLLVSIGQNLAVHWGRYRSPGFHVQSWYDEVKDYTYPYPHECNPWCPERCSGAMCTHYTQIVWATTNKVGCAVNTCRRMNVWGDVWENAVYLVCNYSPKGNWIGEAPYRTGRPCSECPPSYGGSCKNNLCYREETYNQKPETDEMNEVETAPVPEEKHVWVQPRVIKPVKPKKTSAVKYMTQVVRCDTKMKDKCKGSTCNRYQCPAGCLNNKAKIFGTLFYESPSHKCSVFSRVHCPAHCKDEPSYWAPVFGSNIYADTSSICKTAVHAGVIGNESGGYVDVMPVDKKKTYVGSLRNGVQSESLRTPQDGKAFRIFAVRQ</sequence>
<protein>
    <submittedName>
        <fullName evidence="9">Cysteine-rich secretory protein LCCL domain-containing 2</fullName>
    </submittedName>
</protein>
<dbReference type="InterPro" id="IPR018244">
    <property type="entry name" value="Allrgn_V5/Tpx1_CS"/>
</dbReference>
<dbReference type="OrthoDB" id="414826at2759"/>
<evidence type="ECO:0000256" key="3">
    <source>
        <dbReference type="ARBA" id="ARBA00022729"/>
    </source>
</evidence>
<dbReference type="PRINTS" id="PR00837">
    <property type="entry name" value="V5TPXLIKE"/>
</dbReference>
<dbReference type="GeneID" id="109378435"/>
<evidence type="ECO:0000313" key="9">
    <source>
        <dbReference type="RefSeq" id="XP_019490373.1"/>
    </source>
</evidence>
<dbReference type="SUPFAM" id="SSF69848">
    <property type="entry name" value="LCCL domain"/>
    <property type="match status" value="2"/>
</dbReference>
<dbReference type="PANTHER" id="PTHR31331:SF1">
    <property type="entry name" value="CYSTEINE RICH SECRETORY PROTEIN LCCL DOMAIN CONTAINING 2"/>
    <property type="match status" value="1"/>
</dbReference>
<evidence type="ECO:0000256" key="1">
    <source>
        <dbReference type="ARBA" id="ARBA00004613"/>
    </source>
</evidence>
<evidence type="ECO:0000259" key="7">
    <source>
        <dbReference type="PROSITE" id="PS50820"/>
    </source>
</evidence>
<dbReference type="InterPro" id="IPR035940">
    <property type="entry name" value="CAP_sf"/>
</dbReference>
<gene>
    <name evidence="9" type="primary">CRISPLD2</name>
</gene>
<keyword evidence="5" id="KW-1015">Disulfide bond</keyword>
<evidence type="ECO:0000256" key="2">
    <source>
        <dbReference type="ARBA" id="ARBA00022525"/>
    </source>
</evidence>
<dbReference type="FunFam" id="2.170.130.20:FF:000001">
    <property type="entry name" value="Cysteine-rich secretory protein LCCL domain-containing 1"/>
    <property type="match status" value="1"/>
</dbReference>
<dbReference type="SUPFAM" id="SSF55797">
    <property type="entry name" value="PR-1-like"/>
    <property type="match status" value="1"/>
</dbReference>
<dbReference type="Proteomes" id="UP000694851">
    <property type="component" value="Unplaced"/>
</dbReference>
<comment type="subcellular location">
    <subcellularLocation>
        <location evidence="1">Secreted</location>
    </subcellularLocation>
</comment>
<keyword evidence="3 6" id="KW-0732">Signal</keyword>
<feature type="chain" id="PRO_5034458176" evidence="6">
    <location>
        <begin position="23"/>
        <end position="424"/>
    </location>
</feature>
<dbReference type="InterPro" id="IPR036609">
    <property type="entry name" value="LCCL_sf"/>
</dbReference>
<evidence type="ECO:0000256" key="4">
    <source>
        <dbReference type="ARBA" id="ARBA00022737"/>
    </source>
</evidence>
<feature type="domain" description="LCCL" evidence="7">
    <location>
        <begin position="284"/>
        <end position="405"/>
    </location>
</feature>
<dbReference type="AlphaFoldDB" id="A0A8B7QRL6"/>
<dbReference type="SMART" id="SM00603">
    <property type="entry name" value="LCCL"/>
    <property type="match status" value="2"/>
</dbReference>
<reference evidence="9" key="1">
    <citation type="submission" date="2025-08" db="UniProtKB">
        <authorList>
            <consortium name="RefSeq"/>
        </authorList>
    </citation>
    <scope>IDENTIFICATION</scope>
    <source>
        <tissue evidence="9">Muscle</tissue>
    </source>
</reference>
<dbReference type="GO" id="GO:0005576">
    <property type="term" value="C:extracellular region"/>
    <property type="evidence" value="ECO:0007669"/>
    <property type="project" value="UniProtKB-SubCell"/>
</dbReference>
<dbReference type="PROSITE" id="PS50820">
    <property type="entry name" value="LCCL"/>
    <property type="match status" value="1"/>
</dbReference>
<dbReference type="PROSITE" id="PS01010">
    <property type="entry name" value="CRISP_2"/>
    <property type="match status" value="1"/>
</dbReference>